<dbReference type="InterPro" id="IPR037914">
    <property type="entry name" value="SpoVT-AbrB_sf"/>
</dbReference>
<dbReference type="RefSeq" id="WP_184402228.1">
    <property type="nucleotide sequence ID" value="NZ_JACHHJ010000001.1"/>
</dbReference>
<organism evidence="2 3">
    <name type="scientific">Geomicrobium halophilum</name>
    <dbReference type="NCBI Taxonomy" id="549000"/>
    <lineage>
        <taxon>Bacteria</taxon>
        <taxon>Bacillati</taxon>
        <taxon>Bacillota</taxon>
        <taxon>Bacilli</taxon>
        <taxon>Bacillales</taxon>
        <taxon>Geomicrobium</taxon>
    </lineage>
</organism>
<proteinExistence type="predicted"/>
<evidence type="ECO:0000259" key="1">
    <source>
        <dbReference type="SMART" id="SM00966"/>
    </source>
</evidence>
<evidence type="ECO:0000313" key="3">
    <source>
        <dbReference type="Proteomes" id="UP000568839"/>
    </source>
</evidence>
<dbReference type="SMART" id="SM00966">
    <property type="entry name" value="SpoVT_AbrB"/>
    <property type="match status" value="1"/>
</dbReference>
<dbReference type="InterPro" id="IPR007159">
    <property type="entry name" value="SpoVT-AbrB_dom"/>
</dbReference>
<feature type="domain" description="SpoVT-AbrB" evidence="1">
    <location>
        <begin position="6"/>
        <end position="49"/>
    </location>
</feature>
<accession>A0A841PLW4</accession>
<sequence length="72" mass="8182">MKLKYVRFKRKSQVTIPPDIAETLNLQEGDELQCRLEDGKIVMIPMFSSSVIKRGLGGKNGKKNKLKIKTFS</sequence>
<reference evidence="2 3" key="1">
    <citation type="submission" date="2020-08" db="EMBL/GenBank/DDBJ databases">
        <title>Genomic Encyclopedia of Type Strains, Phase IV (KMG-IV): sequencing the most valuable type-strain genomes for metagenomic binning, comparative biology and taxonomic classification.</title>
        <authorList>
            <person name="Goeker M."/>
        </authorList>
    </citation>
    <scope>NUCLEOTIDE SEQUENCE [LARGE SCALE GENOMIC DNA]</scope>
    <source>
        <strain evidence="2 3">DSM 21769</strain>
    </source>
</reference>
<comment type="caution">
    <text evidence="2">The sequence shown here is derived from an EMBL/GenBank/DDBJ whole genome shotgun (WGS) entry which is preliminary data.</text>
</comment>
<keyword evidence="3" id="KW-1185">Reference proteome</keyword>
<dbReference type="GO" id="GO:0003677">
    <property type="term" value="F:DNA binding"/>
    <property type="evidence" value="ECO:0007669"/>
    <property type="project" value="InterPro"/>
</dbReference>
<dbReference type="NCBIfam" id="TIGR01439">
    <property type="entry name" value="lp_hng_hel_AbrB"/>
    <property type="match status" value="1"/>
</dbReference>
<dbReference type="Proteomes" id="UP000568839">
    <property type="component" value="Unassembled WGS sequence"/>
</dbReference>
<dbReference type="AlphaFoldDB" id="A0A841PLW4"/>
<dbReference type="Pfam" id="PF04014">
    <property type="entry name" value="MazE_antitoxin"/>
    <property type="match status" value="1"/>
</dbReference>
<name>A0A841PLW4_9BACL</name>
<protein>
    <submittedName>
        <fullName evidence="2">AbrB family looped-hinge helix DNA binding protein</fullName>
    </submittedName>
</protein>
<dbReference type="Gene3D" id="2.10.260.10">
    <property type="match status" value="1"/>
</dbReference>
<dbReference type="EMBL" id="JACHHJ010000001">
    <property type="protein sequence ID" value="MBB6448206.1"/>
    <property type="molecule type" value="Genomic_DNA"/>
</dbReference>
<evidence type="ECO:0000313" key="2">
    <source>
        <dbReference type="EMBL" id="MBB6448206.1"/>
    </source>
</evidence>
<gene>
    <name evidence="2" type="ORF">HNR44_000155</name>
</gene>
<dbReference type="SUPFAM" id="SSF89447">
    <property type="entry name" value="AbrB/MazE/MraZ-like"/>
    <property type="match status" value="1"/>
</dbReference>